<geneLocation type="plasmid" evidence="4">
    <name>CBM2636p</name>
</geneLocation>
<name>A0A375CSL2_9BURK</name>
<evidence type="ECO:0000313" key="1">
    <source>
        <dbReference type="EMBL" id="SOY78293.1"/>
    </source>
</evidence>
<geneLocation type="plasmid" evidence="5">
    <name>cbm2636p</name>
</geneLocation>
<organism evidence="1 6">
    <name type="scientific">Cupriavidus taiwanensis</name>
    <dbReference type="NCBI Taxonomy" id="164546"/>
    <lineage>
        <taxon>Bacteria</taxon>
        <taxon>Pseudomonadati</taxon>
        <taxon>Pseudomonadota</taxon>
        <taxon>Betaproteobacteria</taxon>
        <taxon>Burkholderiales</taxon>
        <taxon>Burkholderiaceae</taxon>
        <taxon>Cupriavidus</taxon>
    </lineage>
</organism>
<keyword evidence="4" id="KW-0614">Plasmid</keyword>
<evidence type="ECO:0000313" key="7">
    <source>
        <dbReference type="Proteomes" id="UP000257016"/>
    </source>
</evidence>
<protein>
    <submittedName>
        <fullName evidence="1">Uncharacterized protein</fullName>
    </submittedName>
</protein>
<accession>A0A375CSL2</accession>
<proteinExistence type="predicted"/>
<reference evidence="6 7" key="1">
    <citation type="submission" date="2018-01" db="EMBL/GenBank/DDBJ databases">
        <authorList>
            <person name="Gaut B.S."/>
            <person name="Morton B.R."/>
            <person name="Clegg M.T."/>
            <person name="Duvall M.R."/>
        </authorList>
    </citation>
    <scope>NUCLEOTIDE SEQUENCE [LARGE SCALE GENOMIC DNA]</scope>
</reference>
<dbReference type="Proteomes" id="UP000256297">
    <property type="component" value="Unassembled WGS sequence"/>
</dbReference>
<dbReference type="EMBL" id="LT984815">
    <property type="protein sequence ID" value="SPD69385.1"/>
    <property type="molecule type" value="Genomic_DNA"/>
</dbReference>
<evidence type="ECO:0000313" key="8">
    <source>
        <dbReference type="Proteomes" id="UP000257139"/>
    </source>
</evidence>
<dbReference type="EMBL" id="OGUU01000046">
    <property type="protein sequence ID" value="SPC25806.1"/>
    <property type="molecule type" value="Genomic_DNA"/>
</dbReference>
<dbReference type="AlphaFoldDB" id="A0A375CSL2"/>
<evidence type="ECO:0000313" key="5">
    <source>
        <dbReference type="Proteomes" id="UP000254259"/>
    </source>
</evidence>
<sequence>MAELRRDGKLYSRGQFGDTFSWIISQFTNELTRKWNARGTLAKLAKFEHHKRIDFNFSRMKTMGTTTFHTTTQR</sequence>
<evidence type="ECO:0000313" key="4">
    <source>
        <dbReference type="EMBL" id="SPD69385.1"/>
    </source>
</evidence>
<reference evidence="5 8" key="2">
    <citation type="submission" date="2018-01" db="EMBL/GenBank/DDBJ databases">
        <authorList>
            <person name="Clerissi C."/>
        </authorList>
    </citation>
    <scope>NUCLEOTIDE SEQUENCE</scope>
    <source>
        <strain evidence="2">Cupriavidus taiwanensis LMG 19430</strain>
        <strain evidence="1">Cupriavidus taiwanensis STM 3521</strain>
        <strain evidence="3">Cupriavidus taiwanensis STM 6021</strain>
        <strain evidence="4">Cupriavidus taiwanensis SWF 66322</strain>
        <plasmid evidence="5">cbm2636p</plasmid>
        <plasmid evidence="4">CBM2636p</plasmid>
    </source>
</reference>
<evidence type="ECO:0000313" key="3">
    <source>
        <dbReference type="EMBL" id="SPC25806.1"/>
    </source>
</evidence>
<evidence type="ECO:0000313" key="2">
    <source>
        <dbReference type="EMBL" id="SOY78381.1"/>
    </source>
</evidence>
<evidence type="ECO:0000313" key="6">
    <source>
        <dbReference type="Proteomes" id="UP000256297"/>
    </source>
</evidence>
<dbReference type="Proteomes" id="UP000257139">
    <property type="component" value="Unassembled WGS sequence"/>
</dbReference>
<dbReference type="Proteomes" id="UP000254259">
    <property type="component" value="Plasmid CBM2636p"/>
</dbReference>
<dbReference type="Proteomes" id="UP000257016">
    <property type="component" value="Unassembled WGS sequence"/>
</dbReference>
<dbReference type="EMBL" id="OFSN01000070">
    <property type="protein sequence ID" value="SOY78381.1"/>
    <property type="molecule type" value="Genomic_DNA"/>
</dbReference>
<gene>
    <name evidence="2" type="ORF">CBM2586_U40002</name>
    <name evidence="1" type="ORF">CBM2589_U70006</name>
    <name evidence="3" type="ORF">CBM2594_U100006</name>
    <name evidence="4" type="ORF">CBM2636_P20072</name>
</gene>
<dbReference type="EMBL" id="OFSP01000084">
    <property type="protein sequence ID" value="SOY78293.1"/>
    <property type="molecule type" value="Genomic_DNA"/>
</dbReference>